<evidence type="ECO:0000313" key="2">
    <source>
        <dbReference type="EMBL" id="JAD45830.1"/>
    </source>
</evidence>
<sequence>MLEQSCNKSQKGEEEDHRPSSLVESESTAVEPLSCACVVVWSGGMVWLRGWLEDGGGGCRRRAGWRQSWTLA</sequence>
<reference evidence="2" key="1">
    <citation type="submission" date="2014-09" db="EMBL/GenBank/DDBJ databases">
        <authorList>
            <person name="Magalhaes I.L.F."/>
            <person name="Oliveira U."/>
            <person name="Santos F.R."/>
            <person name="Vidigal T.H.D.A."/>
            <person name="Brescovit A.D."/>
            <person name="Santos A.J."/>
        </authorList>
    </citation>
    <scope>NUCLEOTIDE SEQUENCE</scope>
    <source>
        <tissue evidence="2">Shoot tissue taken approximately 20 cm above the soil surface</tissue>
    </source>
</reference>
<reference evidence="2" key="2">
    <citation type="journal article" date="2015" name="Data Brief">
        <title>Shoot transcriptome of the giant reed, Arundo donax.</title>
        <authorList>
            <person name="Barrero R.A."/>
            <person name="Guerrero F.D."/>
            <person name="Moolhuijzen P."/>
            <person name="Goolsby J.A."/>
            <person name="Tidwell J."/>
            <person name="Bellgard S.E."/>
            <person name="Bellgard M.I."/>
        </authorList>
    </citation>
    <scope>NUCLEOTIDE SEQUENCE</scope>
    <source>
        <tissue evidence="2">Shoot tissue taken approximately 20 cm above the soil surface</tissue>
    </source>
</reference>
<dbReference type="AlphaFoldDB" id="A0A0A9AA07"/>
<evidence type="ECO:0000256" key="1">
    <source>
        <dbReference type="SAM" id="MobiDB-lite"/>
    </source>
</evidence>
<name>A0A0A9AA07_ARUDO</name>
<dbReference type="EMBL" id="GBRH01252065">
    <property type="protein sequence ID" value="JAD45830.1"/>
    <property type="molecule type" value="Transcribed_RNA"/>
</dbReference>
<proteinExistence type="predicted"/>
<protein>
    <submittedName>
        <fullName evidence="2">Uncharacterized protein</fullName>
    </submittedName>
</protein>
<feature type="compositionally biased region" description="Basic and acidic residues" evidence="1">
    <location>
        <begin position="10"/>
        <end position="19"/>
    </location>
</feature>
<organism evidence="2">
    <name type="scientific">Arundo donax</name>
    <name type="common">Giant reed</name>
    <name type="synonym">Donax arundinaceus</name>
    <dbReference type="NCBI Taxonomy" id="35708"/>
    <lineage>
        <taxon>Eukaryota</taxon>
        <taxon>Viridiplantae</taxon>
        <taxon>Streptophyta</taxon>
        <taxon>Embryophyta</taxon>
        <taxon>Tracheophyta</taxon>
        <taxon>Spermatophyta</taxon>
        <taxon>Magnoliopsida</taxon>
        <taxon>Liliopsida</taxon>
        <taxon>Poales</taxon>
        <taxon>Poaceae</taxon>
        <taxon>PACMAD clade</taxon>
        <taxon>Arundinoideae</taxon>
        <taxon>Arundineae</taxon>
        <taxon>Arundo</taxon>
    </lineage>
</organism>
<feature type="region of interest" description="Disordered" evidence="1">
    <location>
        <begin position="1"/>
        <end position="30"/>
    </location>
</feature>
<accession>A0A0A9AA07</accession>